<keyword evidence="1" id="KW-1133">Transmembrane helix</keyword>
<evidence type="ECO:0000256" key="1">
    <source>
        <dbReference type="SAM" id="Phobius"/>
    </source>
</evidence>
<dbReference type="AlphaFoldDB" id="A0A5A7R857"/>
<organism evidence="2 3">
    <name type="scientific">Striga asiatica</name>
    <name type="common">Asiatic witchweed</name>
    <name type="synonym">Buchnera asiatica</name>
    <dbReference type="NCBI Taxonomy" id="4170"/>
    <lineage>
        <taxon>Eukaryota</taxon>
        <taxon>Viridiplantae</taxon>
        <taxon>Streptophyta</taxon>
        <taxon>Embryophyta</taxon>
        <taxon>Tracheophyta</taxon>
        <taxon>Spermatophyta</taxon>
        <taxon>Magnoliopsida</taxon>
        <taxon>eudicotyledons</taxon>
        <taxon>Gunneridae</taxon>
        <taxon>Pentapetalae</taxon>
        <taxon>asterids</taxon>
        <taxon>lamiids</taxon>
        <taxon>Lamiales</taxon>
        <taxon>Orobanchaceae</taxon>
        <taxon>Buchnereae</taxon>
        <taxon>Striga</taxon>
    </lineage>
</organism>
<comment type="caution">
    <text evidence="2">The sequence shown here is derived from an EMBL/GenBank/DDBJ whole genome shotgun (WGS) entry which is preliminary data.</text>
</comment>
<keyword evidence="3" id="KW-1185">Reference proteome</keyword>
<accession>A0A5A7R857</accession>
<reference evidence="3" key="1">
    <citation type="journal article" date="2019" name="Curr. Biol.">
        <title>Genome Sequence of Striga asiatica Provides Insight into the Evolution of Plant Parasitism.</title>
        <authorList>
            <person name="Yoshida S."/>
            <person name="Kim S."/>
            <person name="Wafula E.K."/>
            <person name="Tanskanen J."/>
            <person name="Kim Y.M."/>
            <person name="Honaas L."/>
            <person name="Yang Z."/>
            <person name="Spallek T."/>
            <person name="Conn C.E."/>
            <person name="Ichihashi Y."/>
            <person name="Cheong K."/>
            <person name="Cui S."/>
            <person name="Der J.P."/>
            <person name="Gundlach H."/>
            <person name="Jiao Y."/>
            <person name="Hori C."/>
            <person name="Ishida J.K."/>
            <person name="Kasahara H."/>
            <person name="Kiba T."/>
            <person name="Kim M.S."/>
            <person name="Koo N."/>
            <person name="Laohavisit A."/>
            <person name="Lee Y.H."/>
            <person name="Lumba S."/>
            <person name="McCourt P."/>
            <person name="Mortimer J.C."/>
            <person name="Mutuku J.M."/>
            <person name="Nomura T."/>
            <person name="Sasaki-Sekimoto Y."/>
            <person name="Seto Y."/>
            <person name="Wang Y."/>
            <person name="Wakatake T."/>
            <person name="Sakakibara H."/>
            <person name="Demura T."/>
            <person name="Yamaguchi S."/>
            <person name="Yoneyama K."/>
            <person name="Manabe R.I."/>
            <person name="Nelson D.C."/>
            <person name="Schulman A.H."/>
            <person name="Timko M.P."/>
            <person name="dePamphilis C.W."/>
            <person name="Choi D."/>
            <person name="Shirasu K."/>
        </authorList>
    </citation>
    <scope>NUCLEOTIDE SEQUENCE [LARGE SCALE GENOMIC DNA]</scope>
    <source>
        <strain evidence="3">cv. UVA1</strain>
    </source>
</reference>
<sequence>MSILRHLRRGMISKLSSLQLKSHSSQLSMFEIFSFFSFGNADNAPDPDLPWIPRKSSPRDFIEFKPSNWSVTRDGNFPKGGKFEQFLQYCRTSVRKLQIPMHLKSLKNNLMLIDISNRRAKIQVKIRKMNHFVQICFLGLICIGYKSEPFDFEASLQFFEIVQIFYTACWISCVVTFYDDEFGQRLK</sequence>
<feature type="transmembrane region" description="Helical" evidence="1">
    <location>
        <begin position="158"/>
        <end position="178"/>
    </location>
</feature>
<keyword evidence="1" id="KW-0812">Transmembrane</keyword>
<gene>
    <name evidence="2" type="ORF">STAS_31148</name>
</gene>
<protein>
    <submittedName>
        <fullName evidence="2">Importin subunit alpha-8</fullName>
    </submittedName>
</protein>
<keyword evidence="1" id="KW-0472">Membrane</keyword>
<evidence type="ECO:0000313" key="3">
    <source>
        <dbReference type="Proteomes" id="UP000325081"/>
    </source>
</evidence>
<name>A0A5A7R857_STRAF</name>
<dbReference type="EMBL" id="BKCP01010626">
    <property type="protein sequence ID" value="GER53602.1"/>
    <property type="molecule type" value="Genomic_DNA"/>
</dbReference>
<proteinExistence type="predicted"/>
<evidence type="ECO:0000313" key="2">
    <source>
        <dbReference type="EMBL" id="GER53602.1"/>
    </source>
</evidence>
<feature type="transmembrane region" description="Helical" evidence="1">
    <location>
        <begin position="129"/>
        <end position="146"/>
    </location>
</feature>
<dbReference type="Proteomes" id="UP000325081">
    <property type="component" value="Unassembled WGS sequence"/>
</dbReference>